<evidence type="ECO:0000256" key="1">
    <source>
        <dbReference type="ARBA" id="ARBA00004123"/>
    </source>
</evidence>
<accession>A0A9Q0BED1</accession>
<feature type="coiled-coil region" evidence="3">
    <location>
        <begin position="265"/>
        <end position="292"/>
    </location>
</feature>
<dbReference type="Gene3D" id="4.10.240.10">
    <property type="entry name" value="Zn(2)-C6 fungal-type DNA-binding domain"/>
    <property type="match status" value="1"/>
</dbReference>
<dbReference type="GO" id="GO:0000981">
    <property type="term" value="F:DNA-binding transcription factor activity, RNA polymerase II-specific"/>
    <property type="evidence" value="ECO:0007669"/>
    <property type="project" value="InterPro"/>
</dbReference>
<evidence type="ECO:0000259" key="5">
    <source>
        <dbReference type="PROSITE" id="PS50048"/>
    </source>
</evidence>
<evidence type="ECO:0000256" key="2">
    <source>
        <dbReference type="ARBA" id="ARBA00023242"/>
    </source>
</evidence>
<organism evidence="6 7">
    <name type="scientific">Emericellopsis cladophorae</name>
    <dbReference type="NCBI Taxonomy" id="2686198"/>
    <lineage>
        <taxon>Eukaryota</taxon>
        <taxon>Fungi</taxon>
        <taxon>Dikarya</taxon>
        <taxon>Ascomycota</taxon>
        <taxon>Pezizomycotina</taxon>
        <taxon>Sordariomycetes</taxon>
        <taxon>Hypocreomycetidae</taxon>
        <taxon>Hypocreales</taxon>
        <taxon>Bionectriaceae</taxon>
        <taxon>Emericellopsis</taxon>
    </lineage>
</organism>
<dbReference type="GeneID" id="75834874"/>
<comment type="caution">
    <text evidence="6">The sequence shown here is derived from an EMBL/GenBank/DDBJ whole genome shotgun (WGS) entry which is preliminary data.</text>
</comment>
<dbReference type="SMART" id="SM00066">
    <property type="entry name" value="GAL4"/>
    <property type="match status" value="1"/>
</dbReference>
<proteinExistence type="predicted"/>
<dbReference type="InterPro" id="IPR001138">
    <property type="entry name" value="Zn2Cys6_DnaBD"/>
</dbReference>
<feature type="compositionally biased region" description="Polar residues" evidence="4">
    <location>
        <begin position="141"/>
        <end position="150"/>
    </location>
</feature>
<dbReference type="PANTHER" id="PTHR37534:SF20">
    <property type="entry name" value="PRO1A C6 ZINK-FINGER PROTEIN"/>
    <property type="match status" value="1"/>
</dbReference>
<dbReference type="Pfam" id="PF11951">
    <property type="entry name" value="Fungal_trans_2"/>
    <property type="match status" value="1"/>
</dbReference>
<dbReference type="GO" id="GO:0008270">
    <property type="term" value="F:zinc ion binding"/>
    <property type="evidence" value="ECO:0007669"/>
    <property type="project" value="InterPro"/>
</dbReference>
<evidence type="ECO:0000256" key="4">
    <source>
        <dbReference type="SAM" id="MobiDB-lite"/>
    </source>
</evidence>
<evidence type="ECO:0000313" key="6">
    <source>
        <dbReference type="EMBL" id="KAI6782317.1"/>
    </source>
</evidence>
<keyword evidence="3" id="KW-0175">Coiled coil</keyword>
<dbReference type="GO" id="GO:0005634">
    <property type="term" value="C:nucleus"/>
    <property type="evidence" value="ECO:0007669"/>
    <property type="project" value="UniProtKB-SubCell"/>
</dbReference>
<protein>
    <submittedName>
        <fullName evidence="6">Transcriptional regulatory protein-like protein</fullName>
    </submittedName>
</protein>
<keyword evidence="2" id="KW-0539">Nucleus</keyword>
<gene>
    <name evidence="6" type="ORF">J7T54_008403</name>
</gene>
<keyword evidence="7" id="KW-1185">Reference proteome</keyword>
<dbReference type="InterPro" id="IPR021858">
    <property type="entry name" value="Fun_TF"/>
</dbReference>
<dbReference type="PROSITE" id="PS00463">
    <property type="entry name" value="ZN2_CY6_FUNGAL_1"/>
    <property type="match status" value="1"/>
</dbReference>
<dbReference type="Pfam" id="PF00172">
    <property type="entry name" value="Zn_clus"/>
    <property type="match status" value="1"/>
</dbReference>
<dbReference type="Proteomes" id="UP001055219">
    <property type="component" value="Unassembled WGS sequence"/>
</dbReference>
<dbReference type="SUPFAM" id="SSF57701">
    <property type="entry name" value="Zn2/Cys6 DNA-binding domain"/>
    <property type="match status" value="1"/>
</dbReference>
<reference evidence="6" key="1">
    <citation type="journal article" date="2021" name="J Fungi (Basel)">
        <title>Genomic and Metabolomic Analyses of the Marine Fungus Emericellopsis cladophorae: Insights into Saltwater Adaptability Mechanisms and Its Biosynthetic Potential.</title>
        <authorList>
            <person name="Goncalves M.F.M."/>
            <person name="Hilario S."/>
            <person name="Van de Peer Y."/>
            <person name="Esteves A.C."/>
            <person name="Alves A."/>
        </authorList>
    </citation>
    <scope>NUCLEOTIDE SEQUENCE</scope>
    <source>
        <strain evidence="6">MUM 19.33</strain>
    </source>
</reference>
<dbReference type="InterPro" id="IPR036864">
    <property type="entry name" value="Zn2-C6_fun-type_DNA-bd_sf"/>
</dbReference>
<comment type="subcellular location">
    <subcellularLocation>
        <location evidence="1">Nucleus</location>
    </subcellularLocation>
</comment>
<dbReference type="OrthoDB" id="5213892at2759"/>
<evidence type="ECO:0000313" key="7">
    <source>
        <dbReference type="Proteomes" id="UP001055219"/>
    </source>
</evidence>
<sequence length="642" mass="71842">MSMLRNLMSTKVRSNAGCWTCRLRRKKCDEKRPVCDGCGSLGIACHFEDEKPDWMDGGPRQKEMADKIKAQVKKQASQRRDRKYMDLLATGTRNVSLTQSDGELGTRYRVEGSTTTATTAAVHGNGEDVVDSHRQNPPRPQGSSAKPHNASSLTPPSSQTSGGSPPQVTWTNRLFSHQGAQDDGGPDVDVHFIMIYLDYVFPYLFPFYRPPILSGGRGWVLDILQRNKSVYYTAISLASYFFGVVMANGDAVHAECTSRMADKLQEQLQLGLRELQKEMAAMNARKTKAALHEQLIAMQAIVQMVVFEVATGNGDNWKMHLDAAIALFFQILPEPDRWADTLHGLYSYLWPPPSMGVRRPWSTNQAALRFFTASLINMDIMSSIALERAPRLRHYQASIIPACYSRECREHAQTAGPLFMDEFVGLHNWIMHVVADVATLDAWKKEQHQAGTVCVDELVSRGQVLADALLSSLSSLDAEAEAAPRQTFHAMMALVVQDPLPEMCDVVPSEVKDFSPLMALHHKIWLHGVLLYLYTVVFGWKPEQEDIKHHTRLITCALADMPRGSCLRGMVFPFCVAGCLAPAEDEDRYRQMVQRLGPLQVLGTVKEASEIQEKVWSCRGHLDETFDVAKCLRILGHRSLLI</sequence>
<dbReference type="AlphaFoldDB" id="A0A9Q0BED1"/>
<feature type="compositionally biased region" description="Low complexity" evidence="4">
    <location>
        <begin position="151"/>
        <end position="167"/>
    </location>
</feature>
<dbReference type="PROSITE" id="PS50048">
    <property type="entry name" value="ZN2_CY6_FUNGAL_2"/>
    <property type="match status" value="1"/>
</dbReference>
<dbReference type="CDD" id="cd00067">
    <property type="entry name" value="GAL4"/>
    <property type="match status" value="1"/>
</dbReference>
<name>A0A9Q0BED1_9HYPO</name>
<dbReference type="RefSeq" id="XP_051363173.1">
    <property type="nucleotide sequence ID" value="XM_051505438.1"/>
</dbReference>
<feature type="region of interest" description="Disordered" evidence="4">
    <location>
        <begin position="106"/>
        <end position="170"/>
    </location>
</feature>
<evidence type="ECO:0000256" key="3">
    <source>
        <dbReference type="SAM" id="Coils"/>
    </source>
</evidence>
<reference evidence="6" key="2">
    <citation type="submission" date="2022-07" db="EMBL/GenBank/DDBJ databases">
        <authorList>
            <person name="Goncalves M.F.M."/>
            <person name="Hilario S."/>
            <person name="Van De Peer Y."/>
            <person name="Esteves A.C."/>
            <person name="Alves A."/>
        </authorList>
    </citation>
    <scope>NUCLEOTIDE SEQUENCE</scope>
    <source>
        <strain evidence="6">MUM 19.33</strain>
    </source>
</reference>
<dbReference type="EMBL" id="JAGIXG020000014">
    <property type="protein sequence ID" value="KAI6782317.1"/>
    <property type="molecule type" value="Genomic_DNA"/>
</dbReference>
<feature type="domain" description="Zn(2)-C6 fungal-type" evidence="5">
    <location>
        <begin position="17"/>
        <end position="47"/>
    </location>
</feature>
<dbReference type="PANTHER" id="PTHR37534">
    <property type="entry name" value="TRANSCRIPTIONAL ACTIVATOR PROTEIN UGA3"/>
    <property type="match status" value="1"/>
</dbReference>